<feature type="compositionally biased region" description="Polar residues" evidence="2">
    <location>
        <begin position="128"/>
        <end position="138"/>
    </location>
</feature>
<feature type="domain" description="Bromo" evidence="3">
    <location>
        <begin position="204"/>
        <end position="302"/>
    </location>
</feature>
<feature type="compositionally biased region" description="Basic and acidic residues" evidence="2">
    <location>
        <begin position="94"/>
        <end position="106"/>
    </location>
</feature>
<feature type="compositionally biased region" description="Polar residues" evidence="2">
    <location>
        <begin position="359"/>
        <end position="369"/>
    </location>
</feature>
<gene>
    <name evidence="4" type="ORF">POTOM_023150</name>
</gene>
<evidence type="ECO:0000313" key="5">
    <source>
        <dbReference type="Proteomes" id="UP000886885"/>
    </source>
</evidence>
<dbReference type="Pfam" id="PF00439">
    <property type="entry name" value="Bromodomain"/>
    <property type="match status" value="1"/>
</dbReference>
<dbReference type="PANTHER" id="PTHR22881">
    <property type="entry name" value="BROMODOMAIN CONTAINING PROTEIN"/>
    <property type="match status" value="1"/>
</dbReference>
<organism evidence="4 5">
    <name type="scientific">Populus tomentosa</name>
    <name type="common">Chinese white poplar</name>
    <dbReference type="NCBI Taxonomy" id="118781"/>
    <lineage>
        <taxon>Eukaryota</taxon>
        <taxon>Viridiplantae</taxon>
        <taxon>Streptophyta</taxon>
        <taxon>Embryophyta</taxon>
        <taxon>Tracheophyta</taxon>
        <taxon>Spermatophyta</taxon>
        <taxon>Magnoliopsida</taxon>
        <taxon>eudicotyledons</taxon>
        <taxon>Gunneridae</taxon>
        <taxon>Pentapetalae</taxon>
        <taxon>rosids</taxon>
        <taxon>fabids</taxon>
        <taxon>Malpighiales</taxon>
        <taxon>Salicaceae</taxon>
        <taxon>Saliceae</taxon>
        <taxon>Populus</taxon>
    </lineage>
</organism>
<evidence type="ECO:0000256" key="2">
    <source>
        <dbReference type="SAM" id="MobiDB-lite"/>
    </source>
</evidence>
<accession>A0A8X7ZI55</accession>
<evidence type="ECO:0000313" key="4">
    <source>
        <dbReference type="EMBL" id="KAG6771758.1"/>
    </source>
</evidence>
<reference evidence="4" key="1">
    <citation type="journal article" date="2020" name="bioRxiv">
        <title>Hybrid origin of Populus tomentosa Carr. identified through genome sequencing and phylogenomic analysis.</title>
        <authorList>
            <person name="An X."/>
            <person name="Gao K."/>
            <person name="Chen Z."/>
            <person name="Li J."/>
            <person name="Yang X."/>
            <person name="Yang X."/>
            <person name="Zhou J."/>
            <person name="Guo T."/>
            <person name="Zhao T."/>
            <person name="Huang S."/>
            <person name="Miao D."/>
            <person name="Khan W.U."/>
            <person name="Rao P."/>
            <person name="Ye M."/>
            <person name="Lei B."/>
            <person name="Liao W."/>
            <person name="Wang J."/>
            <person name="Ji L."/>
            <person name="Li Y."/>
            <person name="Guo B."/>
            <person name="Mustafa N.S."/>
            <person name="Li S."/>
            <person name="Yun Q."/>
            <person name="Keller S.R."/>
            <person name="Mao J."/>
            <person name="Zhang R."/>
            <person name="Strauss S.H."/>
        </authorList>
    </citation>
    <scope>NUCLEOTIDE SEQUENCE</scope>
    <source>
        <strain evidence="4">GM15</strain>
        <tissue evidence="4">Leaf</tissue>
    </source>
</reference>
<feature type="region of interest" description="Disordered" evidence="2">
    <location>
        <begin position="609"/>
        <end position="631"/>
    </location>
</feature>
<dbReference type="EMBL" id="JAAWWB010000011">
    <property type="protein sequence ID" value="KAG6771758.1"/>
    <property type="molecule type" value="Genomic_DNA"/>
</dbReference>
<sequence length="823" mass="91517">MLKQPHLNQAPLAFCTCFFTLLDRKETWVVVLVKLEKSTKMKSRRMFREGHRRSPRISALDVWKAQPLSRTTVAKKTRLSRSITSTSTSTVAKVQDKELEQQKENQPEGPACRTREKKRRKLKPLQDVASTPNAQQEPKSSDESDERELSHKDHPINSDEAILQKIDGPKQKGQAHSPDQPSSFSCTSWVPEKRILEHIVDILQRRDTHELFAEPVDPNEVGNDQKFPYISRMLSFLVHCIYGIAANKVEEYYEIIQEPMDFGTMRAKLHEGMYKSLEQFEHDAFLISGNAMHFNSSSTIYFRQARAIAELAKKVFHVLKTDPDNFELEFSGTRRRSGRRPQHEVKGSSYSPSLKVARSSKSSNTNTAVHASPKPTPCLTSCSSSLKRAIRVNSACLGISTHSDARDDEVLYGKKFQTLKNNEPVVCSGDGKRFVFSETDRRSTYKPWMSFLDESYPIISSIYSNSKPLVHVNQQDIAYHKSLFLFVKDVGPTAQMVAKRKLDGWPTAAANFPTPGSNFWLQPPNCQTSAASTSAQCPPALDATITAACQNVSRGDRIDMFDVNKGGVAFAGNNFGIHGTSEKVAPNGNCYSNFGSIRGDASFCNDTDVASVSSNEKPHQNQNRGFQQGSYSPVADARDLNLLAAGSSKKDNGSAMHKLERSKIDNKSQLSDSGFKGVRSNALESRFSDTYSLSPSSWPLKTTGMSSFNRHIGNTHSPSTQCLRSDDQAPAAQVPIHGLGSSSETIQALKPSEELTPVSGHFIFDLPFFKTQLDQINSPGQNRFLQHGSGMQGSFPNRIGETYNDNRPHSSLNTQHANLALQL</sequence>
<feature type="compositionally biased region" description="Low complexity" evidence="2">
    <location>
        <begin position="80"/>
        <end position="90"/>
    </location>
</feature>
<feature type="compositionally biased region" description="Basic and acidic residues" evidence="2">
    <location>
        <begin position="139"/>
        <end position="157"/>
    </location>
</feature>
<keyword evidence="5" id="KW-1185">Reference proteome</keyword>
<protein>
    <recommendedName>
        <fullName evidence="3">Bromo domain-containing protein</fullName>
    </recommendedName>
</protein>
<dbReference type="AlphaFoldDB" id="A0A8X7ZI55"/>
<dbReference type="OrthoDB" id="21449at2759"/>
<feature type="region of interest" description="Disordered" evidence="2">
    <location>
        <begin position="331"/>
        <end position="374"/>
    </location>
</feature>
<feature type="region of interest" description="Disordered" evidence="2">
    <location>
        <begin position="74"/>
        <end position="159"/>
    </location>
</feature>
<dbReference type="InterPro" id="IPR001487">
    <property type="entry name" value="Bromodomain"/>
</dbReference>
<dbReference type="SMART" id="SM00297">
    <property type="entry name" value="BROMO"/>
    <property type="match status" value="1"/>
</dbReference>
<comment type="caution">
    <text evidence="4">The sequence shown here is derived from an EMBL/GenBank/DDBJ whole genome shotgun (WGS) entry which is preliminary data.</text>
</comment>
<dbReference type="CDD" id="cd04369">
    <property type="entry name" value="Bromodomain"/>
    <property type="match status" value="1"/>
</dbReference>
<name>A0A8X7ZI55_POPTO</name>
<keyword evidence="1" id="KW-0103">Bromodomain</keyword>
<dbReference type="PROSITE" id="PS50014">
    <property type="entry name" value="BROMODOMAIN_2"/>
    <property type="match status" value="1"/>
</dbReference>
<evidence type="ECO:0000256" key="1">
    <source>
        <dbReference type="PROSITE-ProRule" id="PRU00035"/>
    </source>
</evidence>
<dbReference type="PANTHER" id="PTHR22881:SF44">
    <property type="entry name" value="BROMO DOMAIN-CONTAINING PROTEIN"/>
    <property type="match status" value="1"/>
</dbReference>
<dbReference type="Proteomes" id="UP000886885">
    <property type="component" value="Chromosome 6A"/>
</dbReference>
<feature type="compositionally biased region" description="Basic and acidic residues" evidence="2">
    <location>
        <begin position="648"/>
        <end position="666"/>
    </location>
</feature>
<dbReference type="InterPro" id="IPR051831">
    <property type="entry name" value="Bromodomain_contain_prot"/>
</dbReference>
<feature type="region of interest" description="Disordered" evidence="2">
    <location>
        <begin position="646"/>
        <end position="675"/>
    </location>
</feature>
<proteinExistence type="predicted"/>
<evidence type="ECO:0000259" key="3">
    <source>
        <dbReference type="PROSITE" id="PS50014"/>
    </source>
</evidence>